<protein>
    <submittedName>
        <fullName evidence="1">Uncharacterized protein</fullName>
    </submittedName>
</protein>
<dbReference type="EMBL" id="GBRH01190688">
    <property type="protein sequence ID" value="JAE07208.1"/>
    <property type="molecule type" value="Transcribed_RNA"/>
</dbReference>
<reference evidence="1" key="2">
    <citation type="journal article" date="2015" name="Data Brief">
        <title>Shoot transcriptome of the giant reed, Arundo donax.</title>
        <authorList>
            <person name="Barrero R.A."/>
            <person name="Guerrero F.D."/>
            <person name="Moolhuijzen P."/>
            <person name="Goolsby J.A."/>
            <person name="Tidwell J."/>
            <person name="Bellgard S.E."/>
            <person name="Bellgard M.I."/>
        </authorList>
    </citation>
    <scope>NUCLEOTIDE SEQUENCE</scope>
    <source>
        <tissue evidence="1">Shoot tissue taken approximately 20 cm above the soil surface</tissue>
    </source>
</reference>
<name>A0A0A9FG26_ARUDO</name>
<organism evidence="1">
    <name type="scientific">Arundo donax</name>
    <name type="common">Giant reed</name>
    <name type="synonym">Donax arundinaceus</name>
    <dbReference type="NCBI Taxonomy" id="35708"/>
    <lineage>
        <taxon>Eukaryota</taxon>
        <taxon>Viridiplantae</taxon>
        <taxon>Streptophyta</taxon>
        <taxon>Embryophyta</taxon>
        <taxon>Tracheophyta</taxon>
        <taxon>Spermatophyta</taxon>
        <taxon>Magnoliopsida</taxon>
        <taxon>Liliopsida</taxon>
        <taxon>Poales</taxon>
        <taxon>Poaceae</taxon>
        <taxon>PACMAD clade</taxon>
        <taxon>Arundinoideae</taxon>
        <taxon>Arundineae</taxon>
        <taxon>Arundo</taxon>
    </lineage>
</organism>
<dbReference type="AlphaFoldDB" id="A0A0A9FG26"/>
<sequence>MIISRRRLFGGIIGIFFFILIIGASRGNIRSNGFPIPPPSHISPVLPSKGSGSCFCSGTLLTNYLGLSSNCFLDGFLNLFISSLLLFTES</sequence>
<accession>A0A0A9FG26</accession>
<evidence type="ECO:0000313" key="1">
    <source>
        <dbReference type="EMBL" id="JAE07208.1"/>
    </source>
</evidence>
<proteinExistence type="predicted"/>
<reference evidence="1" key="1">
    <citation type="submission" date="2014-09" db="EMBL/GenBank/DDBJ databases">
        <authorList>
            <person name="Magalhaes I.L.F."/>
            <person name="Oliveira U."/>
            <person name="Santos F.R."/>
            <person name="Vidigal T.H.D.A."/>
            <person name="Brescovit A.D."/>
            <person name="Santos A.J."/>
        </authorList>
    </citation>
    <scope>NUCLEOTIDE SEQUENCE</scope>
    <source>
        <tissue evidence="1">Shoot tissue taken approximately 20 cm above the soil surface</tissue>
    </source>
</reference>